<comment type="domain">
    <text evidence="7">The DELLA motif is required for its GA-induced degradation.</text>
</comment>
<dbReference type="Pfam" id="PF03514">
    <property type="entry name" value="GRAS"/>
    <property type="match status" value="1"/>
</dbReference>
<dbReference type="PANTHER" id="PTHR31636">
    <property type="entry name" value="OSJNBA0084A10.13 PROTEIN-RELATED"/>
    <property type="match status" value="1"/>
</dbReference>
<feature type="short sequence motif" description="VHIID" evidence="6">
    <location>
        <begin position="397"/>
        <end position="401"/>
    </location>
</feature>
<evidence type="ECO:0000256" key="4">
    <source>
        <dbReference type="ARBA" id="ARBA00023157"/>
    </source>
</evidence>
<dbReference type="OrthoDB" id="532630at2759"/>
<protein>
    <recommendedName>
        <fullName evidence="7">DELLA protein</fullName>
    </recommendedName>
</protein>
<comment type="caution">
    <text evidence="10">The sequence shown here is derived from an EMBL/GenBank/DDBJ whole genome shotgun (WGS) entry which is preliminary data.</text>
</comment>
<evidence type="ECO:0000313" key="11">
    <source>
        <dbReference type="Proteomes" id="UP000652761"/>
    </source>
</evidence>
<comment type="caution">
    <text evidence="6">Lacks conserved residue(s) required for the propagation of feature annotation.</text>
</comment>
<dbReference type="InterPro" id="IPR021914">
    <property type="entry name" value="TF_DELLA_N"/>
</dbReference>
<reference evidence="10" key="1">
    <citation type="submission" date="2017-07" db="EMBL/GenBank/DDBJ databases">
        <title>Taro Niue Genome Assembly and Annotation.</title>
        <authorList>
            <person name="Atibalentja N."/>
            <person name="Keating K."/>
            <person name="Fields C.J."/>
        </authorList>
    </citation>
    <scope>NUCLEOTIDE SEQUENCE</scope>
    <source>
        <strain evidence="10">Niue_2</strain>
        <tissue evidence="10">Leaf</tissue>
    </source>
</reference>
<keyword evidence="5 7" id="KW-0804">Transcription</keyword>
<name>A0A843VLW1_COLES</name>
<comment type="similarity">
    <text evidence="1">Belongs to the CMC family.</text>
</comment>
<dbReference type="Pfam" id="PF12041">
    <property type="entry name" value="DELLA"/>
    <property type="match status" value="1"/>
</dbReference>
<sequence length="552" mass="59448">LLLFAWRRGKRRCISQLAPAPSTAAALHQATDAPPQPGGAESDAPPAASLPRRPARPGIASSSRAPALPRFSPAQSPSSRPVGPLQGLARARTAGDPHNAIWIVHMLHLRCNMMHPGIEDIPSSIPALVAAVIVLLFASLACVGSSTFDTKNPIRPRSLLGSFSKLRRGGADGGRGGAGGRGGGGGGGGGADGGTPALSSISLPLQPRFSSASFLRGFCGDLGGGALDDNAVLAHLASETIHYNPSDLSNWLENMLSELNTPCFPPAPPVKAPSSSLSPSTRGTALLEIGIRLVHTLMACAEAVQQENHKAAQALVKQIGVLAMSQGGAMRKVAIYFAEALARRIYGFHLAQDQSLVHAAFADILQMHFYESCPYLKFSHFTANQAILVAFAGKNRVHVIDFSMKQGLQWPEMVLLGQPRDQNDPGKMENPSCAKWRTLILCCSAFGLLRIGAPRKENLRLTISEQGEMPRNPKHAVTALPSFLQIIEAFQKCHADHPIGKFFGECTDLKIKLDRCFRQEKALKRKANFEESKKFRERLQAYRKEIAEKEER</sequence>
<gene>
    <name evidence="10" type="ORF">Taro_032660</name>
</gene>
<dbReference type="GO" id="GO:0009740">
    <property type="term" value="P:gibberellic acid mediated signaling pathway"/>
    <property type="evidence" value="ECO:0007669"/>
    <property type="project" value="UniProtKB-UniRule"/>
</dbReference>
<keyword evidence="3 7" id="KW-0805">Transcription regulation</keyword>
<evidence type="ECO:0000259" key="9">
    <source>
        <dbReference type="Pfam" id="PF12041"/>
    </source>
</evidence>
<evidence type="ECO:0000313" key="10">
    <source>
        <dbReference type="EMBL" id="MQL99932.1"/>
    </source>
</evidence>
<dbReference type="InterPro" id="IPR013892">
    <property type="entry name" value="Cyt_c_biogenesis_Cmc1-like"/>
</dbReference>
<organism evidence="10 11">
    <name type="scientific">Colocasia esculenta</name>
    <name type="common">Wild taro</name>
    <name type="synonym">Arum esculentum</name>
    <dbReference type="NCBI Taxonomy" id="4460"/>
    <lineage>
        <taxon>Eukaryota</taxon>
        <taxon>Viridiplantae</taxon>
        <taxon>Streptophyta</taxon>
        <taxon>Embryophyta</taxon>
        <taxon>Tracheophyta</taxon>
        <taxon>Spermatophyta</taxon>
        <taxon>Magnoliopsida</taxon>
        <taxon>Liliopsida</taxon>
        <taxon>Araceae</taxon>
        <taxon>Aroideae</taxon>
        <taxon>Colocasieae</taxon>
        <taxon>Colocasia</taxon>
    </lineage>
</organism>
<keyword evidence="7" id="KW-0939">Gibberellin signaling pathway</keyword>
<evidence type="ECO:0000256" key="2">
    <source>
        <dbReference type="ARBA" id="ARBA00010273"/>
    </source>
</evidence>
<dbReference type="Proteomes" id="UP000652761">
    <property type="component" value="Unassembled WGS sequence"/>
</dbReference>
<keyword evidence="7" id="KW-0539">Nucleus</keyword>
<dbReference type="EMBL" id="NMUH01002431">
    <property type="protein sequence ID" value="MQL99932.1"/>
    <property type="molecule type" value="Genomic_DNA"/>
</dbReference>
<evidence type="ECO:0000256" key="6">
    <source>
        <dbReference type="PROSITE-ProRule" id="PRU01191"/>
    </source>
</evidence>
<comment type="function">
    <text evidence="7">Transcriptional regulator that acts as a repressor of the gibberellin (GA) signaling pathway. Probably acts by participating in large multiprotein complexes that repress transcription of GA-inducible genes.</text>
</comment>
<dbReference type="SMART" id="SM01129">
    <property type="entry name" value="DELLA"/>
    <property type="match status" value="1"/>
</dbReference>
<dbReference type="Gene3D" id="1.10.10.1290">
    <property type="entry name" value="Transcriptional regulator DELLA, N-terminal domain"/>
    <property type="match status" value="1"/>
</dbReference>
<comment type="subcellular location">
    <subcellularLocation>
        <location evidence="7">Nucleus</location>
    </subcellularLocation>
</comment>
<evidence type="ECO:0000256" key="7">
    <source>
        <dbReference type="RuleBase" id="RU367159"/>
    </source>
</evidence>
<feature type="region of interest" description="Disordered" evidence="8">
    <location>
        <begin position="165"/>
        <end position="197"/>
    </location>
</feature>
<evidence type="ECO:0000256" key="8">
    <source>
        <dbReference type="SAM" id="MobiDB-lite"/>
    </source>
</evidence>
<feature type="non-terminal residue" evidence="10">
    <location>
        <position position="552"/>
    </location>
</feature>
<feature type="compositionally biased region" description="Gly residues" evidence="8">
    <location>
        <begin position="171"/>
        <end position="193"/>
    </location>
</feature>
<comment type="similarity">
    <text evidence="2 7">Belongs to the GRAS family. DELLA subfamily.</text>
</comment>
<dbReference type="GO" id="GO:0005634">
    <property type="term" value="C:nucleus"/>
    <property type="evidence" value="ECO:0007669"/>
    <property type="project" value="UniProtKB-SubCell"/>
</dbReference>
<evidence type="ECO:0000256" key="1">
    <source>
        <dbReference type="ARBA" id="ARBA00007347"/>
    </source>
</evidence>
<dbReference type="Pfam" id="PF08583">
    <property type="entry name" value="Cmc1"/>
    <property type="match status" value="1"/>
</dbReference>
<dbReference type="AlphaFoldDB" id="A0A843VLW1"/>
<dbReference type="InterPro" id="IPR005202">
    <property type="entry name" value="TF_GRAS"/>
</dbReference>
<keyword evidence="11" id="KW-1185">Reference proteome</keyword>
<feature type="region of interest" description="Disordered" evidence="8">
    <location>
        <begin position="24"/>
        <end position="86"/>
    </location>
</feature>
<feature type="domain" description="Transcriptional factor DELLA N-terminal" evidence="9">
    <location>
        <begin position="232"/>
        <end position="262"/>
    </location>
</feature>
<keyword evidence="4" id="KW-1015">Disulfide bond</keyword>
<evidence type="ECO:0000256" key="3">
    <source>
        <dbReference type="ARBA" id="ARBA00023015"/>
    </source>
</evidence>
<accession>A0A843VLW1</accession>
<dbReference type="InterPro" id="IPR038088">
    <property type="entry name" value="DELLA_N_sf"/>
</dbReference>
<dbReference type="PROSITE" id="PS50985">
    <property type="entry name" value="GRAS"/>
    <property type="match status" value="1"/>
</dbReference>
<proteinExistence type="inferred from homology"/>
<evidence type="ECO:0000256" key="5">
    <source>
        <dbReference type="ARBA" id="ARBA00023163"/>
    </source>
</evidence>